<gene>
    <name evidence="4" type="ORF">GCM10017056_22470</name>
</gene>
<protein>
    <recommendedName>
        <fullName evidence="3">YhdP central domain-containing protein</fullName>
    </recommendedName>
</protein>
<feature type="region of interest" description="Disordered" evidence="1">
    <location>
        <begin position="1096"/>
        <end position="1124"/>
    </location>
</feature>
<evidence type="ECO:0000256" key="1">
    <source>
        <dbReference type="SAM" id="MobiDB-lite"/>
    </source>
</evidence>
<keyword evidence="2" id="KW-0472">Membrane</keyword>
<evidence type="ECO:0000259" key="3">
    <source>
        <dbReference type="Pfam" id="PF13116"/>
    </source>
</evidence>
<accession>A0A8J3GWT2</accession>
<dbReference type="Proteomes" id="UP000626220">
    <property type="component" value="Unassembled WGS sequence"/>
</dbReference>
<reference evidence="4" key="2">
    <citation type="submission" date="2020-09" db="EMBL/GenBank/DDBJ databases">
        <authorList>
            <person name="Sun Q."/>
            <person name="Kim S."/>
        </authorList>
    </citation>
    <scope>NUCLEOTIDE SEQUENCE</scope>
    <source>
        <strain evidence="4">KCTC 42650</strain>
    </source>
</reference>
<dbReference type="Pfam" id="PF13116">
    <property type="entry name" value="YhdP"/>
    <property type="match status" value="1"/>
</dbReference>
<evidence type="ECO:0000313" key="4">
    <source>
        <dbReference type="EMBL" id="GHF50285.1"/>
    </source>
</evidence>
<keyword evidence="2" id="KW-1133">Transmembrane helix</keyword>
<organism evidence="4 5">
    <name type="scientific">Seohaeicola zhoushanensis</name>
    <dbReference type="NCBI Taxonomy" id="1569283"/>
    <lineage>
        <taxon>Bacteria</taxon>
        <taxon>Pseudomonadati</taxon>
        <taxon>Pseudomonadota</taxon>
        <taxon>Alphaproteobacteria</taxon>
        <taxon>Rhodobacterales</taxon>
        <taxon>Roseobacteraceae</taxon>
        <taxon>Seohaeicola</taxon>
    </lineage>
</organism>
<feature type="region of interest" description="Disordered" evidence="1">
    <location>
        <begin position="1"/>
        <end position="20"/>
    </location>
</feature>
<comment type="caution">
    <text evidence="4">The sequence shown here is derived from an EMBL/GenBank/DDBJ whole genome shotgun (WGS) entry which is preliminary data.</text>
</comment>
<dbReference type="GO" id="GO:0090313">
    <property type="term" value="P:regulation of protein targeting to membrane"/>
    <property type="evidence" value="ECO:0007669"/>
    <property type="project" value="TreeGrafter"/>
</dbReference>
<evidence type="ECO:0000256" key="2">
    <source>
        <dbReference type="SAM" id="Phobius"/>
    </source>
</evidence>
<dbReference type="PANTHER" id="PTHR30441:SF4">
    <property type="entry name" value="PROTEIN ASMA"/>
    <property type="match status" value="1"/>
</dbReference>
<evidence type="ECO:0000313" key="5">
    <source>
        <dbReference type="Proteomes" id="UP000626220"/>
    </source>
</evidence>
<keyword evidence="5" id="KW-1185">Reference proteome</keyword>
<sequence>MQLKRMRPDNAEEDFQSLPPVRAGHRRHPLRALWHVLAGTAIGFCAMALVVGYLTLGQSVRAPTWVKERIEERVSAGLGNLGLSFSAVEFVVREGWRPRVRLRDLVLSDAEGQPIVRLNQADLGLAMQPLLQGKIQPRRIYLSGAYATLRRGRDGRLDLAFVEGRAAMGGAPNLPALLKGFDRVLTSPQLNGLTDIEMESLTLRVEDLRQNRAWTLDGGQLGLTRKGDDLRLFAGFALLGGGASVGSVDATYTTRLGAMRGEFGVTVAEIDATDVAAQSPALNWLEVLRAPISGAMRGRVDEQGALGALSVSLQIGRGVLQPDPRARPIPFRGARSYFTYDPAQQLLQFDELAVDSAWGSGVAEGQAVLNGISEGRLSELTGQLTLSGLRLNPRGLYREPLTIDRTTADFRLKLAPFRLDLGQLLISDGDSRLLGKGQFGVDAQGWKLAFDAGLNQLTPERLMQLWPDRAAPVPRAWVAANLKGGLLRDANFALRLAAGGKPDIYGDFNFQDTEVRFLNYMPPISGAAGQAVLDGNRFVVTATSGSVRAEEGGSVNVAGTSFIVPDVAVKPNTPAIVRFDLGGSVTSILSLLNRPPLRVLKDTPLPVDLADGVAKVIGTLAVPLAPRVPFSDITFHLRGKVKNAASTVLVPDHRLSASTLDVIANQDGIAISGDGRIDEVPAKVTWRQPIGTGIDKTSHVEGKVELSNTLVETFNLGLPKGSVSGKGEGNFTLALAPGKAPQLSLSSDLVGVTLKVPQIGWTKPASTPGTLHLSGVLGEQARVDQLDLQGAGLALSGSVTIRPEGGLDRAEFNSLKVGKWLDARVEMVGRGTAPPDLRILGGTMDMRQSDFGSSSGSSGGASGAMDVTLDRLQVTDSISLTRFNGSFGTAAGLSGPFTGFVNGATQVQGQLVPRDGRLAVRLESDDAGGVFRSAGLLGQGRGGKFNMTLVPAVEPGQFDGVLRVTGTRVKDAPAIAALLNAISVIGLLDEMSGQGIQFTEVDAQFKLSASRITVHNSSAVGPSIGMSMYGYYDIPNDRLNMQGVISPVYLLNAIGSALTRKGEGLLGFNYSLRGSADDPQVSVNPLSALMPGGLREIFRPQKPTPESESTPREPAPKRDWGEGR</sequence>
<dbReference type="InterPro" id="IPR025263">
    <property type="entry name" value="YhdP_central"/>
</dbReference>
<dbReference type="EMBL" id="BNCJ01000005">
    <property type="protein sequence ID" value="GHF50285.1"/>
    <property type="molecule type" value="Genomic_DNA"/>
</dbReference>
<feature type="transmembrane region" description="Helical" evidence="2">
    <location>
        <begin position="32"/>
        <end position="54"/>
    </location>
</feature>
<dbReference type="PANTHER" id="PTHR30441">
    <property type="entry name" value="DUF748 DOMAIN-CONTAINING PROTEIN"/>
    <property type="match status" value="1"/>
</dbReference>
<dbReference type="InterPro" id="IPR052894">
    <property type="entry name" value="AsmA-related"/>
</dbReference>
<feature type="compositionally biased region" description="Basic and acidic residues" evidence="1">
    <location>
        <begin position="1109"/>
        <end position="1124"/>
    </location>
</feature>
<feature type="compositionally biased region" description="Basic and acidic residues" evidence="1">
    <location>
        <begin position="1"/>
        <end position="10"/>
    </location>
</feature>
<dbReference type="GO" id="GO:0005886">
    <property type="term" value="C:plasma membrane"/>
    <property type="evidence" value="ECO:0007669"/>
    <property type="project" value="TreeGrafter"/>
</dbReference>
<proteinExistence type="predicted"/>
<feature type="domain" description="YhdP central" evidence="3">
    <location>
        <begin position="374"/>
        <end position="813"/>
    </location>
</feature>
<keyword evidence="2" id="KW-0812">Transmembrane</keyword>
<reference evidence="4" key="1">
    <citation type="journal article" date="2014" name="Int. J. Syst. Evol. Microbiol.">
        <title>Complete genome sequence of Corynebacterium casei LMG S-19264T (=DSM 44701T), isolated from a smear-ripened cheese.</title>
        <authorList>
            <consortium name="US DOE Joint Genome Institute (JGI-PGF)"/>
            <person name="Walter F."/>
            <person name="Albersmeier A."/>
            <person name="Kalinowski J."/>
            <person name="Ruckert C."/>
        </authorList>
    </citation>
    <scope>NUCLEOTIDE SEQUENCE</scope>
    <source>
        <strain evidence="4">KCTC 42650</strain>
    </source>
</reference>
<name>A0A8J3GWT2_9RHOB</name>
<dbReference type="AlphaFoldDB" id="A0A8J3GWT2"/>